<proteinExistence type="predicted"/>
<name>A0ABS4EEB2_9FIRM</name>
<keyword evidence="9" id="KW-1185">Reference proteome</keyword>
<feature type="domain" description="Siroheme synthase central" evidence="7">
    <location>
        <begin position="117"/>
        <end position="142"/>
    </location>
</feature>
<dbReference type="Gene3D" id="3.40.50.720">
    <property type="entry name" value="NAD(P)-binding Rossmann-like Domain"/>
    <property type="match status" value="1"/>
</dbReference>
<dbReference type="EC" id="1.3.1.76" evidence="2"/>
<reference evidence="8 9" key="1">
    <citation type="submission" date="2021-03" db="EMBL/GenBank/DDBJ databases">
        <title>Genomic Encyclopedia of Type Strains, Phase IV (KMG-IV): sequencing the most valuable type-strain genomes for metagenomic binning, comparative biology and taxonomic classification.</title>
        <authorList>
            <person name="Goeker M."/>
        </authorList>
    </citation>
    <scope>NUCLEOTIDE SEQUENCE [LARGE SCALE GENOMIC DNA]</scope>
    <source>
        <strain evidence="8 9">DSM 1289</strain>
    </source>
</reference>
<dbReference type="InterPro" id="IPR028161">
    <property type="entry name" value="Met8-like"/>
</dbReference>
<evidence type="ECO:0000259" key="7">
    <source>
        <dbReference type="Pfam" id="PF14824"/>
    </source>
</evidence>
<comment type="catalytic activity">
    <reaction evidence="6">
        <text>precorrin-2 + NAD(+) = sirohydrochlorin + NADH + 2 H(+)</text>
        <dbReference type="Rhea" id="RHEA:15613"/>
        <dbReference type="ChEBI" id="CHEBI:15378"/>
        <dbReference type="ChEBI" id="CHEBI:57540"/>
        <dbReference type="ChEBI" id="CHEBI:57945"/>
        <dbReference type="ChEBI" id="CHEBI:58351"/>
        <dbReference type="ChEBI" id="CHEBI:58827"/>
        <dbReference type="EC" id="1.3.1.76"/>
    </reaction>
</comment>
<keyword evidence="4" id="KW-0520">NAD</keyword>
<dbReference type="Proteomes" id="UP000767291">
    <property type="component" value="Unassembled WGS sequence"/>
</dbReference>
<keyword evidence="3 8" id="KW-0560">Oxidoreductase</keyword>
<dbReference type="GO" id="GO:0051266">
    <property type="term" value="F:sirohydrochlorin ferrochelatase activity"/>
    <property type="evidence" value="ECO:0007669"/>
    <property type="project" value="UniProtKB-EC"/>
</dbReference>
<gene>
    <name evidence="8" type="ORF">J2Z43_002732</name>
</gene>
<dbReference type="PANTHER" id="PTHR35330">
    <property type="entry name" value="SIROHEME BIOSYNTHESIS PROTEIN MET8"/>
    <property type="match status" value="1"/>
</dbReference>
<evidence type="ECO:0000256" key="5">
    <source>
        <dbReference type="ARBA" id="ARBA00023244"/>
    </source>
</evidence>
<dbReference type="NCBIfam" id="TIGR01470">
    <property type="entry name" value="cysG_Nterm"/>
    <property type="match status" value="1"/>
</dbReference>
<organism evidence="8 9">
    <name type="scientific">Metaclostridioides mangenotii</name>
    <dbReference type="NCBI Taxonomy" id="1540"/>
    <lineage>
        <taxon>Bacteria</taxon>
        <taxon>Bacillati</taxon>
        <taxon>Bacillota</taxon>
        <taxon>Clostridia</taxon>
        <taxon>Peptostreptococcales</taxon>
        <taxon>Peptostreptococcaceae</taxon>
        <taxon>Metaclostridioides</taxon>
    </lineage>
</organism>
<dbReference type="EMBL" id="JAGGJX010000008">
    <property type="protein sequence ID" value="MBP1856280.1"/>
    <property type="molecule type" value="Genomic_DNA"/>
</dbReference>
<dbReference type="SUPFAM" id="SSF51735">
    <property type="entry name" value="NAD(P)-binding Rossmann-fold domains"/>
    <property type="match status" value="1"/>
</dbReference>
<evidence type="ECO:0000313" key="9">
    <source>
        <dbReference type="Proteomes" id="UP000767291"/>
    </source>
</evidence>
<dbReference type="GO" id="GO:0043115">
    <property type="term" value="F:precorrin-2 dehydrogenase activity"/>
    <property type="evidence" value="ECO:0007669"/>
    <property type="project" value="UniProtKB-EC"/>
</dbReference>
<dbReference type="InterPro" id="IPR006367">
    <property type="entry name" value="Sirohaem_synthase_N"/>
</dbReference>
<dbReference type="InterPro" id="IPR036291">
    <property type="entry name" value="NAD(P)-bd_dom_sf"/>
</dbReference>
<accession>A0ABS4EEB2</accession>
<comment type="pathway">
    <text evidence="1">Porphyrin-containing compound metabolism; siroheme biosynthesis; sirohydrochlorin from precorrin-2: step 1/1.</text>
</comment>
<evidence type="ECO:0000256" key="3">
    <source>
        <dbReference type="ARBA" id="ARBA00023002"/>
    </source>
</evidence>
<dbReference type="Gene3D" id="1.10.8.610">
    <property type="entry name" value="SirC, precorrin-2 dehydrogenase, C-terminal helical domain-like"/>
    <property type="match status" value="1"/>
</dbReference>
<sequence length="196" mass="22014">MFYPIVLNISDSKITVVGAGKVAFRKCKSLVELGKSVTVVGKNILDNFYDLGNSVNVIEAEFNTSFIEDSSIVIAATNNKDLNRSIGLYCRDNNKLVNVVDDIELSNFTVPSFFKKGDLMISISTGGKSPALSAKIRKDLEKKYDDEFIEFLDLLGRLRVKIIESEKNIQKRNNILKRLVNLSLEELKEISVKFNL</sequence>
<keyword evidence="5" id="KW-0627">Porphyrin biosynthesis</keyword>
<dbReference type="PANTHER" id="PTHR35330:SF1">
    <property type="entry name" value="SIROHEME BIOSYNTHESIS PROTEIN MET8"/>
    <property type="match status" value="1"/>
</dbReference>
<evidence type="ECO:0000313" key="8">
    <source>
        <dbReference type="EMBL" id="MBP1856280.1"/>
    </source>
</evidence>
<evidence type="ECO:0000256" key="2">
    <source>
        <dbReference type="ARBA" id="ARBA00012400"/>
    </source>
</evidence>
<dbReference type="Pfam" id="PF13241">
    <property type="entry name" value="NAD_binding_7"/>
    <property type="match status" value="1"/>
</dbReference>
<evidence type="ECO:0000256" key="6">
    <source>
        <dbReference type="ARBA" id="ARBA00047561"/>
    </source>
</evidence>
<protein>
    <recommendedName>
        <fullName evidence="2">precorrin-2 dehydrogenase</fullName>
        <ecNumber evidence="2">1.3.1.76</ecNumber>
    </recommendedName>
</protein>
<evidence type="ECO:0000256" key="1">
    <source>
        <dbReference type="ARBA" id="ARBA00005010"/>
    </source>
</evidence>
<dbReference type="RefSeq" id="WP_209457613.1">
    <property type="nucleotide sequence ID" value="NZ_BAAACS010000005.1"/>
</dbReference>
<keyword evidence="8" id="KW-0456">Lyase</keyword>
<dbReference type="SUPFAM" id="SSF75615">
    <property type="entry name" value="Siroheme synthase middle domains-like"/>
    <property type="match status" value="1"/>
</dbReference>
<comment type="caution">
    <text evidence="8">The sequence shown here is derived from an EMBL/GenBank/DDBJ whole genome shotgun (WGS) entry which is preliminary data.</text>
</comment>
<dbReference type="Pfam" id="PF14824">
    <property type="entry name" value="Sirohm_synth_M"/>
    <property type="match status" value="1"/>
</dbReference>
<evidence type="ECO:0000256" key="4">
    <source>
        <dbReference type="ARBA" id="ARBA00023027"/>
    </source>
</evidence>
<dbReference type="InterPro" id="IPR028281">
    <property type="entry name" value="Sirohaem_synthase_central"/>
</dbReference>
<dbReference type="InterPro" id="IPR042518">
    <property type="entry name" value="SirC_C"/>
</dbReference>